<dbReference type="AlphaFoldDB" id="A0A5Q2MJ67"/>
<accession>A0A5Q2MJ67</accession>
<evidence type="ECO:0000313" key="2">
    <source>
        <dbReference type="Proteomes" id="UP000392064"/>
    </source>
</evidence>
<sequence length="134" mass="14433">MSEHKPLRVLVYSDDRDVRSAVLSALGSRPHPDLPPFEYVECATEPVVFQHLDAGGIDLVILDGEAAPAGGLGIARQMKDEIFQAPPVLVLTGRPQDAWLATWSRADAALAHPIEPIRLAEVVIDLARGVLQPG</sequence>
<dbReference type="GO" id="GO:0000160">
    <property type="term" value="P:phosphorelay signal transduction system"/>
    <property type="evidence" value="ECO:0007669"/>
    <property type="project" value="InterPro"/>
</dbReference>
<dbReference type="InterPro" id="IPR001789">
    <property type="entry name" value="Sig_transdc_resp-reg_receiver"/>
</dbReference>
<dbReference type="InterPro" id="IPR011006">
    <property type="entry name" value="CheY-like_superfamily"/>
</dbReference>
<organism evidence="1 2">
    <name type="scientific">Aeromicrobium yanjiei</name>
    <dbReference type="NCBI Taxonomy" id="2662028"/>
    <lineage>
        <taxon>Bacteria</taxon>
        <taxon>Bacillati</taxon>
        <taxon>Actinomycetota</taxon>
        <taxon>Actinomycetes</taxon>
        <taxon>Propionibacteriales</taxon>
        <taxon>Nocardioidaceae</taxon>
        <taxon>Aeromicrobium</taxon>
    </lineage>
</organism>
<dbReference type="PROSITE" id="PS50110">
    <property type="entry name" value="RESPONSE_REGULATORY"/>
    <property type="match status" value="1"/>
</dbReference>
<gene>
    <name evidence="1" type="ORF">GEV26_06730</name>
</gene>
<proteinExistence type="predicted"/>
<dbReference type="EMBL" id="CP045737">
    <property type="protein sequence ID" value="QGG41082.1"/>
    <property type="molecule type" value="Genomic_DNA"/>
</dbReference>
<dbReference type="RefSeq" id="WP_153652351.1">
    <property type="nucleotide sequence ID" value="NZ_CP045737.1"/>
</dbReference>
<dbReference type="SMART" id="SM00448">
    <property type="entry name" value="REC"/>
    <property type="match status" value="1"/>
</dbReference>
<keyword evidence="2" id="KW-1185">Reference proteome</keyword>
<dbReference type="SUPFAM" id="SSF52172">
    <property type="entry name" value="CheY-like"/>
    <property type="match status" value="1"/>
</dbReference>
<name>A0A5Q2MJ67_9ACTN</name>
<dbReference type="Proteomes" id="UP000392064">
    <property type="component" value="Chromosome"/>
</dbReference>
<reference evidence="1 2" key="1">
    <citation type="submission" date="2019-11" db="EMBL/GenBank/DDBJ databases">
        <authorList>
            <person name="Li J."/>
        </authorList>
    </citation>
    <scope>NUCLEOTIDE SEQUENCE [LARGE SCALE GENOMIC DNA]</scope>
    <source>
        <strain evidence="1 2">MF47</strain>
    </source>
</reference>
<evidence type="ECO:0000313" key="1">
    <source>
        <dbReference type="EMBL" id="QGG41082.1"/>
    </source>
</evidence>
<dbReference type="Gene3D" id="3.40.50.2300">
    <property type="match status" value="1"/>
</dbReference>
<dbReference type="KEGG" id="aef:GEV26_06730"/>
<protein>
    <submittedName>
        <fullName evidence="1">Uncharacterized protein</fullName>
    </submittedName>
</protein>